<evidence type="ECO:0000313" key="2">
    <source>
        <dbReference type="Proteomes" id="UP001367508"/>
    </source>
</evidence>
<dbReference type="AlphaFoldDB" id="A0AAN9PYB7"/>
<gene>
    <name evidence="1" type="ORF">VNO77_39530</name>
</gene>
<accession>A0AAN9PYB7</accession>
<protein>
    <submittedName>
        <fullName evidence="1">Uncharacterized protein</fullName>
    </submittedName>
</protein>
<proteinExistence type="predicted"/>
<evidence type="ECO:0000313" key="1">
    <source>
        <dbReference type="EMBL" id="KAK7314314.1"/>
    </source>
</evidence>
<keyword evidence="2" id="KW-1185">Reference proteome</keyword>
<organism evidence="1 2">
    <name type="scientific">Canavalia gladiata</name>
    <name type="common">Sword bean</name>
    <name type="synonym">Dolichos gladiatus</name>
    <dbReference type="NCBI Taxonomy" id="3824"/>
    <lineage>
        <taxon>Eukaryota</taxon>
        <taxon>Viridiplantae</taxon>
        <taxon>Streptophyta</taxon>
        <taxon>Embryophyta</taxon>
        <taxon>Tracheophyta</taxon>
        <taxon>Spermatophyta</taxon>
        <taxon>Magnoliopsida</taxon>
        <taxon>eudicotyledons</taxon>
        <taxon>Gunneridae</taxon>
        <taxon>Pentapetalae</taxon>
        <taxon>rosids</taxon>
        <taxon>fabids</taxon>
        <taxon>Fabales</taxon>
        <taxon>Fabaceae</taxon>
        <taxon>Papilionoideae</taxon>
        <taxon>50 kb inversion clade</taxon>
        <taxon>NPAAA clade</taxon>
        <taxon>indigoferoid/millettioid clade</taxon>
        <taxon>Phaseoleae</taxon>
        <taxon>Canavalia</taxon>
    </lineage>
</organism>
<dbReference type="EMBL" id="JAYMYQ010000009">
    <property type="protein sequence ID" value="KAK7314314.1"/>
    <property type="molecule type" value="Genomic_DNA"/>
</dbReference>
<comment type="caution">
    <text evidence="1">The sequence shown here is derived from an EMBL/GenBank/DDBJ whole genome shotgun (WGS) entry which is preliminary data.</text>
</comment>
<name>A0AAN9PYB7_CANGL</name>
<sequence length="206" mass="23538">MVVKYLESPPSRALATHDGTTCCECEHPSGQSFATPLHWSLQRGDAMQKGSIATVMSIKSFQPHAHHSSWAGSKLTRTRTWKILHHVIIKLWKKAAKNQCTLLTLMSSFCYQRNPNVMCVDSIVAWRILSFKAAWCPWSNVRILRAAILIWEISHTCHARLTCWWLGTRLMQDCRNPNQQLGLVVNMLHKDSPDPRFDSDGPHMFC</sequence>
<dbReference type="Proteomes" id="UP001367508">
    <property type="component" value="Unassembled WGS sequence"/>
</dbReference>
<reference evidence="1 2" key="1">
    <citation type="submission" date="2024-01" db="EMBL/GenBank/DDBJ databases">
        <title>The genomes of 5 underutilized Papilionoideae crops provide insights into root nodulation and disease resistanc.</title>
        <authorList>
            <person name="Jiang F."/>
        </authorList>
    </citation>
    <scope>NUCLEOTIDE SEQUENCE [LARGE SCALE GENOMIC DNA]</scope>
    <source>
        <strain evidence="1">LVBAO_FW01</strain>
        <tissue evidence="1">Leaves</tissue>
    </source>
</reference>